<gene>
    <name evidence="1" type="ORF">H8K20_13195</name>
</gene>
<comment type="caution">
    <text evidence="1">The sequence shown here is derived from an EMBL/GenBank/DDBJ whole genome shotgun (WGS) entry which is preliminary data.</text>
</comment>
<dbReference type="EMBL" id="JACOGI010000004">
    <property type="protein sequence ID" value="MBC3517339.1"/>
    <property type="molecule type" value="Genomic_DNA"/>
</dbReference>
<organism evidence="1 2">
    <name type="scientific">Neobittarella massiliensis</name>
    <name type="common">ex Bilen et al. 2018</name>
    <dbReference type="NCBI Taxonomy" id="2041842"/>
    <lineage>
        <taxon>Bacteria</taxon>
        <taxon>Bacillati</taxon>
        <taxon>Bacillota</taxon>
        <taxon>Clostridia</taxon>
        <taxon>Eubacteriales</taxon>
        <taxon>Oscillospiraceae</taxon>
        <taxon>Neobittarella (ex Bilen et al. 2018)</taxon>
    </lineage>
</organism>
<protein>
    <submittedName>
        <fullName evidence="1">DUF2461 domain-containing protein</fullName>
    </submittedName>
</protein>
<dbReference type="NCBIfam" id="TIGR02453">
    <property type="entry name" value="TIGR02453 family protein"/>
    <property type="match status" value="1"/>
</dbReference>
<dbReference type="Pfam" id="PF09365">
    <property type="entry name" value="DUF2461"/>
    <property type="match status" value="1"/>
</dbReference>
<dbReference type="PANTHER" id="PTHR36452">
    <property type="entry name" value="CHROMOSOME 12, WHOLE GENOME SHOTGUN SEQUENCE"/>
    <property type="match status" value="1"/>
</dbReference>
<reference evidence="1" key="1">
    <citation type="submission" date="2020-08" db="EMBL/GenBank/DDBJ databases">
        <authorList>
            <person name="Liu C."/>
            <person name="Sun Q."/>
        </authorList>
    </citation>
    <scope>NUCLEOTIDE SEQUENCE</scope>
    <source>
        <strain evidence="1">NSJ-65</strain>
    </source>
</reference>
<sequence length="226" mass="25746">MNMQQMLDFLAQLEQNNCRDWFLQHRSQYMQAKQCFEQLVAKLVCRLHRADSAIPLTPAKALTFKLMRDTRFSRDKSPYNPAFRAHIGPSGKQPIPVGYFLYLRPGGRSFLGGGLFADMLKGATSMVRDHIAAHGDDWQQIIAYPDFRRHFTVGGTALKNVPRGYDPGHPQAAYLKNKSWYIECPLTDSQLQSGSFLDDAVEIYLKMRPFHDFLNTALAGFVMPAR</sequence>
<evidence type="ECO:0000313" key="2">
    <source>
        <dbReference type="Proteomes" id="UP000597668"/>
    </source>
</evidence>
<proteinExistence type="predicted"/>
<dbReference type="PIRSF" id="PIRSF028451">
    <property type="entry name" value="UCP028451"/>
    <property type="match status" value="1"/>
</dbReference>
<name>A0A8J6LUY9_9FIRM</name>
<dbReference type="Proteomes" id="UP000597668">
    <property type="component" value="Unassembled WGS sequence"/>
</dbReference>
<dbReference type="InterPro" id="IPR015996">
    <property type="entry name" value="UCP028451"/>
</dbReference>
<dbReference type="AlphaFoldDB" id="A0A8J6LUY9"/>
<keyword evidence="2" id="KW-1185">Reference proteome</keyword>
<dbReference type="InterPro" id="IPR012808">
    <property type="entry name" value="CHP02453"/>
</dbReference>
<evidence type="ECO:0000313" key="1">
    <source>
        <dbReference type="EMBL" id="MBC3517339.1"/>
    </source>
</evidence>
<dbReference type="PANTHER" id="PTHR36452:SF1">
    <property type="entry name" value="DUF2461 DOMAIN-CONTAINING PROTEIN"/>
    <property type="match status" value="1"/>
</dbReference>
<accession>A0A8J6LUY9</accession>